<dbReference type="Proteomes" id="UP000023152">
    <property type="component" value="Unassembled WGS sequence"/>
</dbReference>
<keyword evidence="3" id="KW-1185">Reference proteome</keyword>
<gene>
    <name evidence="2" type="ORF">RFI_05373</name>
</gene>
<reference evidence="2 3" key="1">
    <citation type="journal article" date="2013" name="Curr. Biol.">
        <title>The Genome of the Foraminiferan Reticulomyxa filosa.</title>
        <authorList>
            <person name="Glockner G."/>
            <person name="Hulsmann N."/>
            <person name="Schleicher M."/>
            <person name="Noegel A.A."/>
            <person name="Eichinger L."/>
            <person name="Gallinger C."/>
            <person name="Pawlowski J."/>
            <person name="Sierra R."/>
            <person name="Euteneuer U."/>
            <person name="Pillet L."/>
            <person name="Moustafa A."/>
            <person name="Platzer M."/>
            <person name="Groth M."/>
            <person name="Szafranski K."/>
            <person name="Schliwa M."/>
        </authorList>
    </citation>
    <scope>NUCLEOTIDE SEQUENCE [LARGE SCALE GENOMIC DNA]</scope>
</reference>
<feature type="region of interest" description="Disordered" evidence="1">
    <location>
        <begin position="387"/>
        <end position="423"/>
    </location>
</feature>
<proteinExistence type="predicted"/>
<name>X6P2F8_RETFI</name>
<evidence type="ECO:0000313" key="3">
    <source>
        <dbReference type="Proteomes" id="UP000023152"/>
    </source>
</evidence>
<feature type="non-terminal residue" evidence="2">
    <location>
        <position position="423"/>
    </location>
</feature>
<accession>X6P2F8</accession>
<comment type="caution">
    <text evidence="2">The sequence shown here is derived from an EMBL/GenBank/DDBJ whole genome shotgun (WGS) entry which is preliminary data.</text>
</comment>
<feature type="compositionally biased region" description="Polar residues" evidence="1">
    <location>
        <begin position="391"/>
        <end position="404"/>
    </location>
</feature>
<dbReference type="AlphaFoldDB" id="X6P2F8"/>
<sequence>MSDEKQGIISQCHANLEETLGKVISSDAVALYYKYANEFVNSFLRKTTIQDYGIYGVALSGHVQKQLVIPGVSYGYLIFFYHVIQKELDDLEPFQTKYYTILEKIETHIKEIMSIGVKVEILNRSKSSLRIKWKEFEYHIAIAWTFSKRQYCSFHYTEENVHVYQFSPKQLQDAANNLTEEAKTHRIFIENAGKQWKRFFKKNTEASLSLLRVYHMREELIGRNARLAVVYLKLWQRAQMKDRQHLSTNSLEVICTYLSKTRESNAFVPTQEIIKNFFKLMQINKDNKPKIIKSPYLISKLDGIECNSDNILEKKFRWKHLSAACRKSLKISKTTAFEHPLVSLISSELERFDLDSAANSTTCRTPSKENGQQFDFDSAANNTIRRMPSEENGQQFDFDSTANDTTRRTPSKENGQQFDFDSA</sequence>
<organism evidence="2 3">
    <name type="scientific">Reticulomyxa filosa</name>
    <dbReference type="NCBI Taxonomy" id="46433"/>
    <lineage>
        <taxon>Eukaryota</taxon>
        <taxon>Sar</taxon>
        <taxon>Rhizaria</taxon>
        <taxon>Retaria</taxon>
        <taxon>Foraminifera</taxon>
        <taxon>Monothalamids</taxon>
        <taxon>Reticulomyxidae</taxon>
        <taxon>Reticulomyxa</taxon>
    </lineage>
</organism>
<dbReference type="EMBL" id="ASPP01004733">
    <property type="protein sequence ID" value="ETO31747.1"/>
    <property type="molecule type" value="Genomic_DNA"/>
</dbReference>
<evidence type="ECO:0000256" key="1">
    <source>
        <dbReference type="SAM" id="MobiDB-lite"/>
    </source>
</evidence>
<evidence type="ECO:0000313" key="2">
    <source>
        <dbReference type="EMBL" id="ETO31747.1"/>
    </source>
</evidence>
<protein>
    <submittedName>
        <fullName evidence="2">Uncharacterized protein</fullName>
    </submittedName>
</protein>
<feature type="compositionally biased region" description="Polar residues" evidence="1">
    <location>
        <begin position="412"/>
        <end position="423"/>
    </location>
</feature>